<feature type="transmembrane region" description="Helical" evidence="2">
    <location>
        <begin position="242"/>
        <end position="263"/>
    </location>
</feature>
<feature type="transmembrane region" description="Helical" evidence="2">
    <location>
        <begin position="86"/>
        <end position="104"/>
    </location>
</feature>
<evidence type="ECO:0000256" key="1">
    <source>
        <dbReference type="SAM" id="MobiDB-lite"/>
    </source>
</evidence>
<keyword evidence="4" id="KW-1185">Reference proteome</keyword>
<feature type="transmembrane region" description="Helical" evidence="2">
    <location>
        <begin position="9"/>
        <end position="27"/>
    </location>
</feature>
<feature type="transmembrane region" description="Helical" evidence="2">
    <location>
        <begin position="116"/>
        <end position="136"/>
    </location>
</feature>
<comment type="caution">
    <text evidence="3">The sequence shown here is derived from an EMBL/GenBank/DDBJ whole genome shotgun (WGS) entry which is preliminary data.</text>
</comment>
<keyword evidence="2" id="KW-0812">Transmembrane</keyword>
<evidence type="ECO:0000256" key="2">
    <source>
        <dbReference type="SAM" id="Phobius"/>
    </source>
</evidence>
<proteinExistence type="predicted"/>
<evidence type="ECO:0000313" key="3">
    <source>
        <dbReference type="EMBL" id="GIH04648.1"/>
    </source>
</evidence>
<keyword evidence="2" id="KW-0472">Membrane</keyword>
<feature type="transmembrane region" description="Helical" evidence="2">
    <location>
        <begin position="218"/>
        <end position="236"/>
    </location>
</feature>
<protein>
    <submittedName>
        <fullName evidence="3">Uncharacterized protein</fullName>
    </submittedName>
</protein>
<reference evidence="3" key="1">
    <citation type="submission" date="2021-01" db="EMBL/GenBank/DDBJ databases">
        <title>Whole genome shotgun sequence of Rhizocola hellebori NBRC 109834.</title>
        <authorList>
            <person name="Komaki H."/>
            <person name="Tamura T."/>
        </authorList>
    </citation>
    <scope>NUCLEOTIDE SEQUENCE</scope>
    <source>
        <strain evidence="3">NBRC 109834</strain>
    </source>
</reference>
<accession>A0A8J3VG98</accession>
<sequence>MPTEWRRDLVTALIGLWIVVGVHFDGWAHVHVLNLIDDFFTPWHASFYSGLAAFAAWLGIIALRIRRPGDTAFQTFQRLPLGYRGGAIGVAIFAASGAIDLLWHELIGIEASIDALLSPPHLGLMTGVLLMGTSAWRSQRALSATATIPELVSLTSAVMAAGFFLNPLSPFRWAAPATGFQPYDDDYVVVMWLGGVLVSTGLLLIPTLWQVRDGRHRVGTLTTLTVAVGLGTAIAMSEHWKMSVLIPGVIAAGIGALAGDLIIAQVPWRDWRYGLPIVAGLSAFLIWTFQLIAYATTAGVLWPESLWGGSLLFAAGTGAALGSLLWRPSRHLSSPPQAAEPAYAEAPRSTP</sequence>
<feature type="compositionally biased region" description="Low complexity" evidence="1">
    <location>
        <begin position="335"/>
        <end position="351"/>
    </location>
</feature>
<feature type="transmembrane region" description="Helical" evidence="2">
    <location>
        <begin position="306"/>
        <end position="326"/>
    </location>
</feature>
<name>A0A8J3VG98_9ACTN</name>
<feature type="transmembrane region" description="Helical" evidence="2">
    <location>
        <begin position="148"/>
        <end position="167"/>
    </location>
</feature>
<organism evidence="3 4">
    <name type="scientific">Rhizocola hellebori</name>
    <dbReference type="NCBI Taxonomy" id="1392758"/>
    <lineage>
        <taxon>Bacteria</taxon>
        <taxon>Bacillati</taxon>
        <taxon>Actinomycetota</taxon>
        <taxon>Actinomycetes</taxon>
        <taxon>Micromonosporales</taxon>
        <taxon>Micromonosporaceae</taxon>
        <taxon>Rhizocola</taxon>
    </lineage>
</organism>
<feature type="transmembrane region" description="Helical" evidence="2">
    <location>
        <begin position="187"/>
        <end position="206"/>
    </location>
</feature>
<gene>
    <name evidence="3" type="ORF">Rhe02_27150</name>
</gene>
<dbReference type="AlphaFoldDB" id="A0A8J3VG98"/>
<dbReference type="RefSeq" id="WP_203908530.1">
    <property type="nucleotide sequence ID" value="NZ_BONY01000014.1"/>
</dbReference>
<dbReference type="Proteomes" id="UP000612899">
    <property type="component" value="Unassembled WGS sequence"/>
</dbReference>
<keyword evidence="2" id="KW-1133">Transmembrane helix</keyword>
<dbReference type="EMBL" id="BONY01000014">
    <property type="protein sequence ID" value="GIH04648.1"/>
    <property type="molecule type" value="Genomic_DNA"/>
</dbReference>
<feature type="region of interest" description="Disordered" evidence="1">
    <location>
        <begin position="332"/>
        <end position="351"/>
    </location>
</feature>
<feature type="transmembrane region" description="Helical" evidence="2">
    <location>
        <begin position="47"/>
        <end position="65"/>
    </location>
</feature>
<feature type="transmembrane region" description="Helical" evidence="2">
    <location>
        <begin position="275"/>
        <end position="294"/>
    </location>
</feature>
<evidence type="ECO:0000313" key="4">
    <source>
        <dbReference type="Proteomes" id="UP000612899"/>
    </source>
</evidence>